<feature type="region of interest" description="Disordered" evidence="1">
    <location>
        <begin position="218"/>
        <end position="240"/>
    </location>
</feature>
<comment type="caution">
    <text evidence="2">The sequence shown here is derived from an EMBL/GenBank/DDBJ whole genome shotgun (WGS) entry which is preliminary data.</text>
</comment>
<evidence type="ECO:0000313" key="2">
    <source>
        <dbReference type="EMBL" id="TLM91801.1"/>
    </source>
</evidence>
<evidence type="ECO:0000256" key="1">
    <source>
        <dbReference type="SAM" id="MobiDB-lite"/>
    </source>
</evidence>
<dbReference type="Proteomes" id="UP000305517">
    <property type="component" value="Unassembled WGS sequence"/>
</dbReference>
<name>A0A5R8WQ23_9BACT</name>
<keyword evidence="3" id="KW-1185">Reference proteome</keyword>
<feature type="compositionally biased region" description="Polar residues" evidence="1">
    <location>
        <begin position="218"/>
        <end position="229"/>
    </location>
</feature>
<evidence type="ECO:0000313" key="3">
    <source>
        <dbReference type="Proteomes" id="UP000305517"/>
    </source>
</evidence>
<dbReference type="AlphaFoldDB" id="A0A5R8WQ23"/>
<dbReference type="EMBL" id="VAJM01000006">
    <property type="protein sequence ID" value="TLM91801.1"/>
    <property type="molecule type" value="Genomic_DNA"/>
</dbReference>
<proteinExistence type="predicted"/>
<organism evidence="2 3">
    <name type="scientific">Hymenobacter jeollabukensis</name>
    <dbReference type="NCBI Taxonomy" id="2025313"/>
    <lineage>
        <taxon>Bacteria</taxon>
        <taxon>Pseudomonadati</taxon>
        <taxon>Bacteroidota</taxon>
        <taxon>Cytophagia</taxon>
        <taxon>Cytophagales</taxon>
        <taxon>Hymenobacteraceae</taxon>
        <taxon>Hymenobacter</taxon>
    </lineage>
</organism>
<sequence length="312" mass="33760">MRSTLTARHRRVPGSTFYVQAAPGYAPEESLNGLARPDGSLLEVLRVSEGNFLKIRGLVVEQYLAGRAKEVRQHELQFNGYPAVFGEGASLEPGKDLMMLAFGDSASFTLVFGLYPDNDAAAEAELRQMLLTGYYDPQGQVPPLELAPFVLSLTGTPYQLLEVRRADKTYVFGPAGSAGAVPDTFATRFSVQVLPPLPAEEARLRLLRLVRALTTPGATLQSQERQLPSGSGYEVSGSSTLRGRRNSFYQLIRTDEDATLIFHGVVFGPPASAAKPAPKNPVKGKVPTAKPAAVTDPVADFRKVAATLRMKR</sequence>
<protein>
    <submittedName>
        <fullName evidence="2">Uncharacterized protein</fullName>
    </submittedName>
</protein>
<reference evidence="2 3" key="1">
    <citation type="submission" date="2019-05" db="EMBL/GenBank/DDBJ databases">
        <title>Hymenobacter edaphi sp. nov., isolated from abandoned arsenic-contaminated farmland soil.</title>
        <authorList>
            <person name="Nie L."/>
        </authorList>
    </citation>
    <scope>NUCLEOTIDE SEQUENCE [LARGE SCALE GENOMIC DNA]</scope>
    <source>
        <strain evidence="2 3">1-3-3-8</strain>
    </source>
</reference>
<accession>A0A5R8WQ23</accession>
<gene>
    <name evidence="2" type="ORF">FDY95_14685</name>
</gene>
<dbReference type="RefSeq" id="WP_171025687.1">
    <property type="nucleotide sequence ID" value="NZ_VAJM01000006.1"/>
</dbReference>